<dbReference type="Proteomes" id="UP001295684">
    <property type="component" value="Unassembled WGS sequence"/>
</dbReference>
<evidence type="ECO:0000313" key="2">
    <source>
        <dbReference type="Proteomes" id="UP001295684"/>
    </source>
</evidence>
<evidence type="ECO:0000313" key="1">
    <source>
        <dbReference type="EMBL" id="CAI2362556.1"/>
    </source>
</evidence>
<keyword evidence="2" id="KW-1185">Reference proteome</keyword>
<dbReference type="EMBL" id="CAMPGE010003712">
    <property type="protein sequence ID" value="CAI2362556.1"/>
    <property type="molecule type" value="Genomic_DNA"/>
</dbReference>
<proteinExistence type="predicted"/>
<sequence>MDTSTNSSKTSTIKMSTYELNNPASSFKPLRRNKAAGSKFRKIQRGFSKEYNLVNVLPSRNSKRKFQKGVVHKNGRVNKSMLKYNLDDLFENHEIFAEAPVSFEKALDPSDLWAKITDLVLHSKNGRIKTIWSKDDNNSNFPFLFVDSKNNDCEEMLKTNNSNFRKFNYYDKKCRAKPALDGHRKSIMITVDSFTSSRKSSQSISPGKSKFADVNHLGVKNTKKMLINEGSPSPLKQSEIEDLKTKIDRKNKNLKLKSLFSRLSQVGSKREVSSKSPSVIINQSKPQRMIRPKAKGIKREKSYLEICERVHKMSQPCHDLYIKTHSKYPPSNPLLKRVTRNFSLQKLTKTKLCTVLPPVKGPVLTDNGEVQRKSLNQRARSVASCKFRVY</sequence>
<protein>
    <submittedName>
        <fullName evidence="1">Uncharacterized protein</fullName>
    </submittedName>
</protein>
<accession>A0AAD1U5X8</accession>
<organism evidence="1 2">
    <name type="scientific">Euplotes crassus</name>
    <dbReference type="NCBI Taxonomy" id="5936"/>
    <lineage>
        <taxon>Eukaryota</taxon>
        <taxon>Sar</taxon>
        <taxon>Alveolata</taxon>
        <taxon>Ciliophora</taxon>
        <taxon>Intramacronucleata</taxon>
        <taxon>Spirotrichea</taxon>
        <taxon>Hypotrichia</taxon>
        <taxon>Euplotida</taxon>
        <taxon>Euplotidae</taxon>
        <taxon>Moneuplotes</taxon>
    </lineage>
</organism>
<name>A0AAD1U5X8_EUPCR</name>
<dbReference type="AlphaFoldDB" id="A0AAD1U5X8"/>
<comment type="caution">
    <text evidence="1">The sequence shown here is derived from an EMBL/GenBank/DDBJ whole genome shotgun (WGS) entry which is preliminary data.</text>
</comment>
<reference evidence="1" key="1">
    <citation type="submission" date="2023-07" db="EMBL/GenBank/DDBJ databases">
        <authorList>
            <consortium name="AG Swart"/>
            <person name="Singh M."/>
            <person name="Singh A."/>
            <person name="Seah K."/>
            <person name="Emmerich C."/>
        </authorList>
    </citation>
    <scope>NUCLEOTIDE SEQUENCE</scope>
    <source>
        <strain evidence="1">DP1</strain>
    </source>
</reference>
<gene>
    <name evidence="1" type="ORF">ECRASSUSDP1_LOCUS3880</name>
</gene>